<dbReference type="SUPFAM" id="SSF52058">
    <property type="entry name" value="L domain-like"/>
    <property type="match status" value="1"/>
</dbReference>
<keyword evidence="2" id="KW-0677">Repeat</keyword>
<evidence type="ECO:0000259" key="4">
    <source>
        <dbReference type="Pfam" id="PF23598"/>
    </source>
</evidence>
<dbReference type="SUPFAM" id="SSF52047">
    <property type="entry name" value="RNI-like"/>
    <property type="match status" value="1"/>
</dbReference>
<feature type="chain" id="PRO_5040214666" description="Disease resistance R13L4/SHOC-2-like LRR domain-containing protein" evidence="3">
    <location>
        <begin position="21"/>
        <end position="605"/>
    </location>
</feature>
<dbReference type="Pfam" id="PF13855">
    <property type="entry name" value="LRR_8"/>
    <property type="match status" value="2"/>
</dbReference>
<protein>
    <recommendedName>
        <fullName evidence="4">Disease resistance R13L4/SHOC-2-like LRR domain-containing protein</fullName>
    </recommendedName>
</protein>
<dbReference type="AlphaFoldDB" id="A0A9P0MUQ9"/>
<dbReference type="InterPro" id="IPR001611">
    <property type="entry name" value="Leu-rich_rpt"/>
</dbReference>
<keyword evidence="3" id="KW-0732">Signal</keyword>
<accession>A0A9P0MUQ9</accession>
<dbReference type="PROSITE" id="PS51450">
    <property type="entry name" value="LRR"/>
    <property type="match status" value="6"/>
</dbReference>
<keyword evidence="6" id="KW-1185">Reference proteome</keyword>
<reference evidence="5" key="1">
    <citation type="submission" date="2022-01" db="EMBL/GenBank/DDBJ databases">
        <authorList>
            <person name="King R."/>
        </authorList>
    </citation>
    <scope>NUCLEOTIDE SEQUENCE</scope>
</reference>
<name>A0A9P0MUQ9_NEZVI</name>
<dbReference type="EMBL" id="OV725081">
    <property type="protein sequence ID" value="CAH1403227.1"/>
    <property type="molecule type" value="Genomic_DNA"/>
</dbReference>
<dbReference type="Proteomes" id="UP001152798">
    <property type="component" value="Chromosome 5"/>
</dbReference>
<dbReference type="InterPro" id="IPR055414">
    <property type="entry name" value="LRR_R13L4/SHOC2-like"/>
</dbReference>
<organism evidence="5 6">
    <name type="scientific">Nezara viridula</name>
    <name type="common">Southern green stink bug</name>
    <name type="synonym">Cimex viridulus</name>
    <dbReference type="NCBI Taxonomy" id="85310"/>
    <lineage>
        <taxon>Eukaryota</taxon>
        <taxon>Metazoa</taxon>
        <taxon>Ecdysozoa</taxon>
        <taxon>Arthropoda</taxon>
        <taxon>Hexapoda</taxon>
        <taxon>Insecta</taxon>
        <taxon>Pterygota</taxon>
        <taxon>Neoptera</taxon>
        <taxon>Paraneoptera</taxon>
        <taxon>Hemiptera</taxon>
        <taxon>Heteroptera</taxon>
        <taxon>Panheteroptera</taxon>
        <taxon>Pentatomomorpha</taxon>
        <taxon>Pentatomoidea</taxon>
        <taxon>Pentatomidae</taxon>
        <taxon>Pentatominae</taxon>
        <taxon>Nezara</taxon>
    </lineage>
</organism>
<dbReference type="Gene3D" id="3.80.10.10">
    <property type="entry name" value="Ribonuclease Inhibitor"/>
    <property type="match status" value="4"/>
</dbReference>
<dbReference type="SMART" id="SM00369">
    <property type="entry name" value="LRR_TYP"/>
    <property type="match status" value="15"/>
</dbReference>
<evidence type="ECO:0000313" key="5">
    <source>
        <dbReference type="EMBL" id="CAH1403227.1"/>
    </source>
</evidence>
<dbReference type="PANTHER" id="PTHR45712">
    <property type="entry name" value="AGAP008170-PA"/>
    <property type="match status" value="1"/>
</dbReference>
<dbReference type="OrthoDB" id="10027416at2759"/>
<feature type="domain" description="Disease resistance R13L4/SHOC-2-like LRR" evidence="4">
    <location>
        <begin position="90"/>
        <end position="368"/>
    </location>
</feature>
<evidence type="ECO:0000256" key="1">
    <source>
        <dbReference type="ARBA" id="ARBA00022614"/>
    </source>
</evidence>
<keyword evidence="1" id="KW-0433">Leucine-rich repeat</keyword>
<dbReference type="PROSITE" id="PS51257">
    <property type="entry name" value="PROKAR_LIPOPROTEIN"/>
    <property type="match status" value="1"/>
</dbReference>
<dbReference type="SMART" id="SM00365">
    <property type="entry name" value="LRR_SD22"/>
    <property type="match status" value="5"/>
</dbReference>
<feature type="signal peptide" evidence="3">
    <location>
        <begin position="1"/>
        <end position="20"/>
    </location>
</feature>
<gene>
    <name evidence="5" type="ORF">NEZAVI_LOCUS11869</name>
</gene>
<evidence type="ECO:0000256" key="2">
    <source>
        <dbReference type="ARBA" id="ARBA00022737"/>
    </source>
</evidence>
<dbReference type="InterPro" id="IPR003591">
    <property type="entry name" value="Leu-rich_rpt_typical-subtyp"/>
</dbReference>
<evidence type="ECO:0000256" key="3">
    <source>
        <dbReference type="SAM" id="SignalP"/>
    </source>
</evidence>
<dbReference type="PANTHER" id="PTHR45712:SF22">
    <property type="entry name" value="INSULIN-LIKE GROWTH FACTOR-BINDING PROTEIN COMPLEX ACID LABILE SUBUNIT"/>
    <property type="match status" value="1"/>
</dbReference>
<dbReference type="InterPro" id="IPR050333">
    <property type="entry name" value="SLRP"/>
</dbReference>
<proteinExistence type="predicted"/>
<sequence length="605" mass="68046">MSPRWSYGAACLLLVGWAAGSCPADTSSCPCYLFDDGLFLECPDSTVSLVSRVLSSFTEPIQSFSLYGLDKEVTQLGGDIFPPGIKIRHLQISHSNLRALSQNSLEHLSSDLEALSIVSGKLEAVPQKALTDLKTLRLLDLEANEINRLPSYIFYGLSLATINLKGNAVKEMSEYAFAGLENTLTEIDLSENKIDIFPMTSLRRLENLKNLRLSWNEISSIVDDGYSKLHRLHSLDLSSNNFESLTEDAFRPIQNKHLVELRLEDNSFHNIPYLALNNISTLEILILSRNSIGSLDIAQLSRLYKLRELYLNSNILTSLTGFASANFTHLSTVDMSRNSLSALPANFFHGAEVLKRLDLSENRLRQVPTTALSGSNIPSLVWLNLSSNPLSQLQELAKSYPSLQELHISGTNLTYLTSMDFEPFPHLLHLYLGRNRVSRVSPGAFRTLKSLLSLDLGINELEILPQERLHGLTFLRHLNLTHNKLMDLEEFPVTLKALQVIDLSFNQISSITMGTFRHLENLGELYLYGNWITDIASDSFRPLKKLKLLDISRNYLQTLPLNAFRPLETQIRSLKTEDLPPPLAVTRETQTTFGTNREFRIVTIE</sequence>
<dbReference type="InterPro" id="IPR032675">
    <property type="entry name" value="LRR_dom_sf"/>
</dbReference>
<evidence type="ECO:0000313" key="6">
    <source>
        <dbReference type="Proteomes" id="UP001152798"/>
    </source>
</evidence>
<dbReference type="Pfam" id="PF23598">
    <property type="entry name" value="LRR_14"/>
    <property type="match status" value="1"/>
</dbReference>